<feature type="compositionally biased region" description="Acidic residues" evidence="1">
    <location>
        <begin position="570"/>
        <end position="617"/>
    </location>
</feature>
<evidence type="ECO:0000256" key="1">
    <source>
        <dbReference type="SAM" id="MobiDB-lite"/>
    </source>
</evidence>
<dbReference type="PANTHER" id="PTHR38166">
    <property type="entry name" value="C2H2-TYPE DOMAIN-CONTAINING PROTEIN-RELATED"/>
    <property type="match status" value="1"/>
</dbReference>
<evidence type="ECO:0008006" key="4">
    <source>
        <dbReference type="Google" id="ProtNLM"/>
    </source>
</evidence>
<dbReference type="AlphaFoldDB" id="A0A444RWI4"/>
<feature type="compositionally biased region" description="Polar residues" evidence="1">
    <location>
        <begin position="503"/>
        <end position="519"/>
    </location>
</feature>
<feature type="compositionally biased region" description="Basic and acidic residues" evidence="1">
    <location>
        <begin position="402"/>
        <end position="449"/>
    </location>
</feature>
<comment type="caution">
    <text evidence="2">The sequence shown here is derived from an EMBL/GenBank/DDBJ whole genome shotgun (WGS) entry which is preliminary data.</text>
</comment>
<gene>
    <name evidence="2" type="ORF">VDGE_03112</name>
</gene>
<feature type="compositionally biased region" description="Low complexity" evidence="1">
    <location>
        <begin position="310"/>
        <end position="320"/>
    </location>
</feature>
<evidence type="ECO:0000313" key="2">
    <source>
        <dbReference type="EMBL" id="RXG45506.1"/>
    </source>
</evidence>
<feature type="region of interest" description="Disordered" evidence="1">
    <location>
        <begin position="402"/>
        <end position="532"/>
    </location>
</feature>
<dbReference type="Proteomes" id="UP000288725">
    <property type="component" value="Chromosome 6"/>
</dbReference>
<name>A0A444RWI4_VERDA</name>
<protein>
    <recommendedName>
        <fullName evidence="4">C2H2-type domain-containing protein</fullName>
    </recommendedName>
</protein>
<organism evidence="2 3">
    <name type="scientific">Verticillium dahliae</name>
    <name type="common">Verticillium wilt</name>
    <dbReference type="NCBI Taxonomy" id="27337"/>
    <lineage>
        <taxon>Eukaryota</taxon>
        <taxon>Fungi</taxon>
        <taxon>Dikarya</taxon>
        <taxon>Ascomycota</taxon>
        <taxon>Pezizomycotina</taxon>
        <taxon>Sordariomycetes</taxon>
        <taxon>Hypocreomycetidae</taxon>
        <taxon>Glomerellales</taxon>
        <taxon>Plectosphaerellaceae</taxon>
        <taxon>Verticillium</taxon>
    </lineage>
</organism>
<feature type="compositionally biased region" description="Acidic residues" evidence="1">
    <location>
        <begin position="658"/>
        <end position="679"/>
    </location>
</feature>
<dbReference type="Gene3D" id="3.40.30.10">
    <property type="entry name" value="Glutaredoxin"/>
    <property type="match status" value="1"/>
</dbReference>
<sequence length="698" mass="74397">MVVRVKEHVYRCHSVPKYICIRCQRDLKTAALLQDHAQEAQSCEQQTPRFTYQAGQVLESNLRNRQGLNKLDRLEKWRKAYKMIFDVEDSHIPDPRMGFGDKSTPESLGDFLRRGMPGQIRRLATAEVDRLFVPQAEACQALMVKLITSPNLTTSILSLLFRDDPIQDSPGGTATFFSDPIMTTFSTDPALYIFTSLTAGSSHIVTATSRLETILRANRVPFKAVDLATDQKARMLWGRRAGKDASGRVRKLPGLAQEGLILGDLVEIEDWNEYGELRQHVKIYYDEFTIPTIHNKPKDPPKRFVHPITGAPVKGGSKAGSKAAAGAAAAAAAASASSSSSAKPAAPPAAPPLPPADEKKAATAAPAKKAETGEKVTMPIRSIADEAAQKAKDLRLAALREKVHGSKAKAEEKAKAEAKAAAAKTEDKALDEKQTEDKPTKNTDTKSTEQDTPAENEAQAKPAPTTPAKTTASTSTPSLATTASSSAAASSSNTISAFRAATALQSPTRTTWVPASPASTDALRETLQSPTTARWKAAATFEAPAASHMGAALAAASQEDIAAIEKAEAIPEEDEDEDEDEEDEDEEEEEEESSEEEEEEESSEEDSDEEESEEDGEEKAKAAVGKPAAAASASTVTASAAPAAPAAAAPPATKPAESESESEEESESESEDDDDDEEEQVKKPVAAAPAPAAPAADK</sequence>
<feature type="compositionally biased region" description="Low complexity" evidence="1">
    <location>
        <begin position="460"/>
        <end position="497"/>
    </location>
</feature>
<feature type="compositionally biased region" description="Low complexity" evidence="1">
    <location>
        <begin position="622"/>
        <end position="655"/>
    </location>
</feature>
<proteinExistence type="predicted"/>
<feature type="region of interest" description="Disordered" evidence="1">
    <location>
        <begin position="338"/>
        <end position="376"/>
    </location>
</feature>
<dbReference type="PANTHER" id="PTHR38166:SF1">
    <property type="entry name" value="C2H2-TYPE DOMAIN-CONTAINING PROTEIN"/>
    <property type="match status" value="1"/>
</dbReference>
<dbReference type="InterPro" id="IPR036249">
    <property type="entry name" value="Thioredoxin-like_sf"/>
</dbReference>
<feature type="compositionally biased region" description="Low complexity" evidence="1">
    <location>
        <begin position="550"/>
        <end position="561"/>
    </location>
</feature>
<feature type="region of interest" description="Disordered" evidence="1">
    <location>
        <begin position="550"/>
        <end position="698"/>
    </location>
</feature>
<reference evidence="2 3" key="1">
    <citation type="submission" date="2018-12" db="EMBL/GenBank/DDBJ databases">
        <title>Genome of Verticillium dahliae isolate Getta Getta.</title>
        <authorList>
            <person name="Gardiner D.M."/>
        </authorList>
    </citation>
    <scope>NUCLEOTIDE SEQUENCE [LARGE SCALE GENOMIC DNA]</scope>
    <source>
        <strain evidence="2 3">Getta Getta</strain>
    </source>
</reference>
<dbReference type="SUPFAM" id="SSF52833">
    <property type="entry name" value="Thioredoxin-like"/>
    <property type="match status" value="1"/>
</dbReference>
<feature type="region of interest" description="Disordered" evidence="1">
    <location>
        <begin position="295"/>
        <end position="320"/>
    </location>
</feature>
<accession>A0A444RWI4</accession>
<dbReference type="EMBL" id="RSDZ01000059">
    <property type="protein sequence ID" value="RXG45506.1"/>
    <property type="molecule type" value="Genomic_DNA"/>
</dbReference>
<feature type="compositionally biased region" description="Pro residues" evidence="1">
    <location>
        <begin position="345"/>
        <end position="355"/>
    </location>
</feature>
<feature type="compositionally biased region" description="Low complexity" evidence="1">
    <location>
        <begin position="686"/>
        <end position="698"/>
    </location>
</feature>
<evidence type="ECO:0000313" key="3">
    <source>
        <dbReference type="Proteomes" id="UP000288725"/>
    </source>
</evidence>